<organism evidence="2 3">
    <name type="scientific">Nocardioides simplex</name>
    <name type="common">Arthrobacter simplex</name>
    <dbReference type="NCBI Taxonomy" id="2045"/>
    <lineage>
        <taxon>Bacteria</taxon>
        <taxon>Bacillati</taxon>
        <taxon>Actinomycetota</taxon>
        <taxon>Actinomycetes</taxon>
        <taxon>Propionibacteriales</taxon>
        <taxon>Nocardioidaceae</taxon>
        <taxon>Pimelobacter</taxon>
    </lineage>
</organism>
<dbReference type="EMBL" id="WBVM01000001">
    <property type="protein sequence ID" value="KAB2810860.1"/>
    <property type="molecule type" value="Genomic_DNA"/>
</dbReference>
<reference evidence="2 3" key="1">
    <citation type="submission" date="2019-09" db="EMBL/GenBank/DDBJ databases">
        <title>Pimelobacter sp. isolated from Paulinella.</title>
        <authorList>
            <person name="Jeong S.E."/>
        </authorList>
    </citation>
    <scope>NUCLEOTIDE SEQUENCE [LARGE SCALE GENOMIC DNA]</scope>
    <source>
        <strain evidence="2 3">Pch-N</strain>
    </source>
</reference>
<feature type="signal peptide" evidence="1">
    <location>
        <begin position="1"/>
        <end position="43"/>
    </location>
</feature>
<comment type="caution">
    <text evidence="2">The sequence shown here is derived from an EMBL/GenBank/DDBJ whole genome shotgun (WGS) entry which is preliminary data.</text>
</comment>
<dbReference type="AlphaFoldDB" id="A0A7J5DXZ9"/>
<dbReference type="Proteomes" id="UP000449906">
    <property type="component" value="Unassembled WGS sequence"/>
</dbReference>
<dbReference type="PANTHER" id="PTHR32015:SF1">
    <property type="entry name" value="LIPASE"/>
    <property type="match status" value="1"/>
</dbReference>
<proteinExistence type="predicted"/>
<evidence type="ECO:0000313" key="3">
    <source>
        <dbReference type="Proteomes" id="UP000449906"/>
    </source>
</evidence>
<dbReference type="InterPro" id="IPR029058">
    <property type="entry name" value="AB_hydrolase_fold"/>
</dbReference>
<name>A0A7J5DXZ9_NOCSI</name>
<dbReference type="RefSeq" id="WP_151578357.1">
    <property type="nucleotide sequence ID" value="NZ_WBVM01000001.1"/>
</dbReference>
<evidence type="ECO:0000256" key="1">
    <source>
        <dbReference type="SAM" id="SignalP"/>
    </source>
</evidence>
<dbReference type="Gene3D" id="3.40.50.1820">
    <property type="entry name" value="alpha/beta hydrolase"/>
    <property type="match status" value="1"/>
</dbReference>
<protein>
    <submittedName>
        <fullName evidence="2">Alpha/beta fold hydrolase</fullName>
    </submittedName>
</protein>
<dbReference type="GO" id="GO:0016298">
    <property type="term" value="F:lipase activity"/>
    <property type="evidence" value="ECO:0007669"/>
    <property type="project" value="TreeGrafter"/>
</dbReference>
<dbReference type="Pfam" id="PF01674">
    <property type="entry name" value="Lipase_2"/>
    <property type="match status" value="1"/>
</dbReference>
<keyword evidence="2" id="KW-0378">Hydrolase</keyword>
<dbReference type="GO" id="GO:0016042">
    <property type="term" value="P:lipid catabolic process"/>
    <property type="evidence" value="ECO:0007669"/>
    <property type="project" value="InterPro"/>
</dbReference>
<dbReference type="SUPFAM" id="SSF53474">
    <property type="entry name" value="alpha/beta-Hydrolases"/>
    <property type="match status" value="1"/>
</dbReference>
<evidence type="ECO:0000313" key="2">
    <source>
        <dbReference type="EMBL" id="KAB2810860.1"/>
    </source>
</evidence>
<keyword evidence="1" id="KW-0732">Signal</keyword>
<accession>A0A7J5DXZ9</accession>
<dbReference type="PANTHER" id="PTHR32015">
    <property type="entry name" value="FASTING INDUCED LIPASE"/>
    <property type="match status" value="1"/>
</dbReference>
<sequence length="304" mass="31600">MKTLRAPHARTGWRARLAGLGAALLTTAAATTLVTAGAPAAVAAAPTSGWNDWGCRPSAAHPEPVVLLHGLGGQAVSNWFYHGTALAAAGYCVFSTTYGQGAFGDLVGGLGSMRTSARQVDAFVDRVRTATGAAEVDLVGHSEGTTVAAYYLKLEGGAAKVKDFVGFGSNYRGTSLSGLGTLAKAVMPLLPDVTAFVRSQCASCLEFLAPNDFLDDLARGGFTVPGVAYTNIMSRYDTVVTPYSSGRIDEPGVTNIVLQDRCGLDLSGHLAMAVDPNVNLLIQRALDPQSPPPFKCRPALLAPF</sequence>
<dbReference type="InterPro" id="IPR002918">
    <property type="entry name" value="Lipase_EstA/Esterase_EstB"/>
</dbReference>
<gene>
    <name evidence="2" type="ORF">F9L07_02630</name>
</gene>
<feature type="chain" id="PRO_5029626371" evidence="1">
    <location>
        <begin position="44"/>
        <end position="304"/>
    </location>
</feature>